<accession>A0A553QTS5</accession>
<dbReference type="PANTHER" id="PTHR28557:SF1">
    <property type="entry name" value="PROTEIN SLX4IP"/>
    <property type="match status" value="1"/>
</dbReference>
<evidence type="ECO:0000313" key="2">
    <source>
        <dbReference type="EMBL" id="TRY93371.1"/>
    </source>
</evidence>
<evidence type="ECO:0008006" key="4">
    <source>
        <dbReference type="Google" id="ProtNLM"/>
    </source>
</evidence>
<dbReference type="PANTHER" id="PTHR28557">
    <property type="entry name" value="PROTEIN SLX4IP"/>
    <property type="match status" value="1"/>
</dbReference>
<protein>
    <recommendedName>
        <fullName evidence="4">Protein SLX4IP</fullName>
    </recommendedName>
</protein>
<dbReference type="STRING" id="623744.A0A553QTS5"/>
<feature type="compositionally biased region" description="Basic and acidic residues" evidence="1">
    <location>
        <begin position="231"/>
        <end position="251"/>
    </location>
</feature>
<dbReference type="AlphaFoldDB" id="A0A553QTS5"/>
<evidence type="ECO:0000313" key="3">
    <source>
        <dbReference type="Proteomes" id="UP000316079"/>
    </source>
</evidence>
<comment type="caution">
    <text evidence="2">The sequence shown here is derived from an EMBL/GenBank/DDBJ whole genome shotgun (WGS) entry which is preliminary data.</text>
</comment>
<dbReference type="Proteomes" id="UP000316079">
    <property type="component" value="Unassembled WGS sequence"/>
</dbReference>
<keyword evidence="3" id="KW-1185">Reference proteome</keyword>
<name>A0A553QTS5_9TELE</name>
<proteinExistence type="predicted"/>
<dbReference type="EMBL" id="SRMA01025546">
    <property type="protein sequence ID" value="TRY93371.1"/>
    <property type="molecule type" value="Genomic_DNA"/>
</dbReference>
<dbReference type="Pfam" id="PF15744">
    <property type="entry name" value="UPF0492"/>
    <property type="match status" value="1"/>
</dbReference>
<organism evidence="2 3">
    <name type="scientific">Danionella cerebrum</name>
    <dbReference type="NCBI Taxonomy" id="2873325"/>
    <lineage>
        <taxon>Eukaryota</taxon>
        <taxon>Metazoa</taxon>
        <taxon>Chordata</taxon>
        <taxon>Craniata</taxon>
        <taxon>Vertebrata</taxon>
        <taxon>Euteleostomi</taxon>
        <taxon>Actinopterygii</taxon>
        <taxon>Neopterygii</taxon>
        <taxon>Teleostei</taxon>
        <taxon>Ostariophysi</taxon>
        <taxon>Cypriniformes</taxon>
        <taxon>Danionidae</taxon>
        <taxon>Danioninae</taxon>
        <taxon>Danionella</taxon>
    </lineage>
</organism>
<evidence type="ECO:0000256" key="1">
    <source>
        <dbReference type="SAM" id="MobiDB-lite"/>
    </source>
</evidence>
<reference evidence="2 3" key="1">
    <citation type="journal article" date="2019" name="Sci. Data">
        <title>Hybrid genome assembly and annotation of Danionella translucida.</title>
        <authorList>
            <person name="Kadobianskyi M."/>
            <person name="Schulze L."/>
            <person name="Schuelke M."/>
            <person name="Judkewitz B."/>
        </authorList>
    </citation>
    <scope>NUCLEOTIDE SEQUENCE [LARGE SCALE GENOMIC DNA]</scope>
    <source>
        <strain evidence="2 3">Bolton</strain>
    </source>
</reference>
<dbReference type="InterPro" id="IPR031479">
    <property type="entry name" value="SLX4IP"/>
</dbReference>
<sequence length="427" mass="48005">MAPSKFVVKCGNYAVLVDLHILPLGSLENSSWFTPEHRKEMISLIRELLETRVRQFQEARHQKVQPKMRKDLITPIFLEGGNVRLAVHFIKRHVNLRCVVRLNYRELRVFPERVVVTVSPPENSALPSGNLNLDVSEQACSKYFSSSGETEVSLPSSATCQTCQHRAPKVPRRPSIQIKPVSNSCSRTLLVVLSSVAEVAVLLWLFCFRRRWTHHRKADARAKIHSTMKMELSRGTRKSGEKPDKLWSKQSEKHKRQQAERTLGMTAAMGVPDSQHCQTSWQQSTVSSQSEVVPSQPSLQTQLKESPLTTQVPPFWQGLGRQLLFLAAEEPHKRCVILLPLQKIIANAAKLHKPIKKEDTVKGVVVGESMGLQSSFTQQLNNGMQQADQLSLSSGAVYQKSLTIVKLNNGHFLCHFLSICPDTESAN</sequence>
<gene>
    <name evidence="2" type="ORF">DNTS_032864</name>
</gene>
<dbReference type="OrthoDB" id="9933290at2759"/>
<feature type="region of interest" description="Disordered" evidence="1">
    <location>
        <begin position="229"/>
        <end position="259"/>
    </location>
</feature>